<sequence length="278" mass="33006">MKKMKFKNYKYKEPVPFTVYADIECMLKPIADKSNSLNTTLYQRHVPHTVAYYLQCNFDDSISKFRPYRGKDCVEWFMNQLKELAQVVEFYLKRIVPMESLNFKQRNEFYSAKICHVCEKPFTPQDAKHRDHCHFTGKYRGAAHQGCNLNYKNSHTVPVVFHNLSGYDSHFMIRALATSFEGSINLLPVNKERYISFTKSVKDTIVNFRFIDSFRFMPSSIDKLASYLKDGEKLITRKHCNNVEEFHLLTRKGVFPYEYIDNWKKLKEDKLPTKEEFY</sequence>
<evidence type="ECO:0000259" key="9">
    <source>
        <dbReference type="Pfam" id="PF03175"/>
    </source>
</evidence>
<dbReference type="GO" id="GO:0003677">
    <property type="term" value="F:DNA binding"/>
    <property type="evidence" value="ECO:0007669"/>
    <property type="project" value="UniProtKB-KW"/>
</dbReference>
<dbReference type="KEGG" id="ccin:112494699"/>
<accession>A0AAJ7RLR9</accession>
<keyword evidence="3" id="KW-0808">Transferase</keyword>
<dbReference type="GeneID" id="112494699"/>
<gene>
    <name evidence="11" type="primary">LOC112494699</name>
</gene>
<keyword evidence="5" id="KW-0235">DNA replication</keyword>
<dbReference type="InterPro" id="IPR036397">
    <property type="entry name" value="RNaseH_sf"/>
</dbReference>
<evidence type="ECO:0000256" key="6">
    <source>
        <dbReference type="ARBA" id="ARBA00022932"/>
    </source>
</evidence>
<dbReference type="GO" id="GO:0003887">
    <property type="term" value="F:DNA-directed DNA polymerase activity"/>
    <property type="evidence" value="ECO:0007669"/>
    <property type="project" value="UniProtKB-KW"/>
</dbReference>
<evidence type="ECO:0000256" key="4">
    <source>
        <dbReference type="ARBA" id="ARBA00022695"/>
    </source>
</evidence>
<keyword evidence="10" id="KW-1185">Reference proteome</keyword>
<evidence type="ECO:0000256" key="7">
    <source>
        <dbReference type="ARBA" id="ARBA00023125"/>
    </source>
</evidence>
<dbReference type="Pfam" id="PF03175">
    <property type="entry name" value="DNA_pol_B_2"/>
    <property type="match status" value="1"/>
</dbReference>
<feature type="domain" description="DNA-directed DNA polymerase family B mitochondria/virus" evidence="9">
    <location>
        <begin position="156"/>
        <end position="266"/>
    </location>
</feature>
<dbReference type="EC" id="2.7.7.7" evidence="2"/>
<dbReference type="Pfam" id="PF02945">
    <property type="entry name" value="Endonuclease_7"/>
    <property type="match status" value="1"/>
</dbReference>
<evidence type="ECO:0000313" key="10">
    <source>
        <dbReference type="Proteomes" id="UP000694920"/>
    </source>
</evidence>
<evidence type="ECO:0000256" key="3">
    <source>
        <dbReference type="ARBA" id="ARBA00022679"/>
    </source>
</evidence>
<dbReference type="PANTHER" id="PTHR31511">
    <property type="entry name" value="PROTEIN CBG23764"/>
    <property type="match status" value="1"/>
</dbReference>
<dbReference type="GO" id="GO:0006260">
    <property type="term" value="P:DNA replication"/>
    <property type="evidence" value="ECO:0007669"/>
    <property type="project" value="UniProtKB-KW"/>
</dbReference>
<dbReference type="RefSeq" id="XP_024943317.1">
    <property type="nucleotide sequence ID" value="XM_025087549.1"/>
</dbReference>
<evidence type="ECO:0000256" key="2">
    <source>
        <dbReference type="ARBA" id="ARBA00012417"/>
    </source>
</evidence>
<reference evidence="11" key="1">
    <citation type="submission" date="2025-08" db="UniProtKB">
        <authorList>
            <consortium name="RefSeq"/>
        </authorList>
    </citation>
    <scope>IDENTIFICATION</scope>
</reference>
<dbReference type="Proteomes" id="UP000694920">
    <property type="component" value="Unplaced"/>
</dbReference>
<dbReference type="AlphaFoldDB" id="A0AAJ7RLR9"/>
<dbReference type="GO" id="GO:0000166">
    <property type="term" value="F:nucleotide binding"/>
    <property type="evidence" value="ECO:0007669"/>
    <property type="project" value="InterPro"/>
</dbReference>
<keyword evidence="6" id="KW-0239">DNA-directed DNA polymerase</keyword>
<dbReference type="Gene3D" id="3.30.420.10">
    <property type="entry name" value="Ribonuclease H-like superfamily/Ribonuclease H"/>
    <property type="match status" value="1"/>
</dbReference>
<evidence type="ECO:0000256" key="5">
    <source>
        <dbReference type="ARBA" id="ARBA00022705"/>
    </source>
</evidence>
<keyword evidence="4" id="KW-0548">Nucleotidyltransferase</keyword>
<dbReference type="SUPFAM" id="SSF53098">
    <property type="entry name" value="Ribonuclease H-like"/>
    <property type="match status" value="1"/>
</dbReference>
<dbReference type="SUPFAM" id="SSF54060">
    <property type="entry name" value="His-Me finger endonucleases"/>
    <property type="match status" value="1"/>
</dbReference>
<dbReference type="InterPro" id="IPR044925">
    <property type="entry name" value="His-Me_finger_sf"/>
</dbReference>
<evidence type="ECO:0000256" key="8">
    <source>
        <dbReference type="ARBA" id="ARBA00049244"/>
    </source>
</evidence>
<dbReference type="InterPro" id="IPR004211">
    <property type="entry name" value="Endonuclease_7"/>
</dbReference>
<dbReference type="PANTHER" id="PTHR31511:SF12">
    <property type="entry name" value="RHO TERMINATION FACTOR N-TERMINAL DOMAIN-CONTAINING PROTEIN"/>
    <property type="match status" value="1"/>
</dbReference>
<dbReference type="InterPro" id="IPR004868">
    <property type="entry name" value="DNA-dir_DNA_pol_B_mt/vir"/>
</dbReference>
<organism evidence="10 11">
    <name type="scientific">Cephus cinctus</name>
    <name type="common">Wheat stem sawfly</name>
    <dbReference type="NCBI Taxonomy" id="211228"/>
    <lineage>
        <taxon>Eukaryota</taxon>
        <taxon>Metazoa</taxon>
        <taxon>Ecdysozoa</taxon>
        <taxon>Arthropoda</taxon>
        <taxon>Hexapoda</taxon>
        <taxon>Insecta</taxon>
        <taxon>Pterygota</taxon>
        <taxon>Neoptera</taxon>
        <taxon>Endopterygota</taxon>
        <taxon>Hymenoptera</taxon>
        <taxon>Cephoidea</taxon>
        <taxon>Cephidae</taxon>
        <taxon>Cephus</taxon>
    </lineage>
</organism>
<proteinExistence type="inferred from homology"/>
<protein>
    <recommendedName>
        <fullName evidence="2">DNA-directed DNA polymerase</fullName>
        <ecNumber evidence="2">2.7.7.7</ecNumber>
    </recommendedName>
</protein>
<comment type="similarity">
    <text evidence="1">Belongs to the DNA polymerase type-B family.</text>
</comment>
<dbReference type="InterPro" id="IPR012337">
    <property type="entry name" value="RNaseH-like_sf"/>
</dbReference>
<keyword evidence="7" id="KW-0238">DNA-binding</keyword>
<evidence type="ECO:0000256" key="1">
    <source>
        <dbReference type="ARBA" id="ARBA00005755"/>
    </source>
</evidence>
<evidence type="ECO:0000313" key="11">
    <source>
        <dbReference type="RefSeq" id="XP_024943317.1"/>
    </source>
</evidence>
<comment type="catalytic activity">
    <reaction evidence="8">
        <text>DNA(n) + a 2'-deoxyribonucleoside 5'-triphosphate = DNA(n+1) + diphosphate</text>
        <dbReference type="Rhea" id="RHEA:22508"/>
        <dbReference type="Rhea" id="RHEA-COMP:17339"/>
        <dbReference type="Rhea" id="RHEA-COMP:17340"/>
        <dbReference type="ChEBI" id="CHEBI:33019"/>
        <dbReference type="ChEBI" id="CHEBI:61560"/>
        <dbReference type="ChEBI" id="CHEBI:173112"/>
        <dbReference type="EC" id="2.7.7.7"/>
    </reaction>
</comment>
<name>A0AAJ7RLR9_CEPCN</name>